<dbReference type="STRING" id="1101373.A9O67_00755"/>
<organism evidence="1 2">
    <name type="scientific">Tepidimonas fonticaldi</name>
    <dbReference type="NCBI Taxonomy" id="1101373"/>
    <lineage>
        <taxon>Bacteria</taxon>
        <taxon>Pseudomonadati</taxon>
        <taxon>Pseudomonadota</taxon>
        <taxon>Betaproteobacteria</taxon>
        <taxon>Burkholderiales</taxon>
        <taxon>Tepidimonas</taxon>
    </lineage>
</organism>
<name>A0A1A6DXW5_9BURK</name>
<dbReference type="Proteomes" id="UP000091969">
    <property type="component" value="Unassembled WGS sequence"/>
</dbReference>
<comment type="caution">
    <text evidence="1">The sequence shown here is derived from an EMBL/GenBank/DDBJ whole genome shotgun (WGS) entry which is preliminary data.</text>
</comment>
<dbReference type="AlphaFoldDB" id="A0A1A6DXW5"/>
<dbReference type="OrthoDB" id="8903872at2"/>
<reference evidence="1 2" key="1">
    <citation type="submission" date="2016-06" db="EMBL/GenBank/DDBJ databases">
        <title>Genome sequence of Tepidimonas fonticaldi PL17.</title>
        <authorList>
            <person name="Pinnaka A.K."/>
        </authorList>
    </citation>
    <scope>NUCLEOTIDE SEQUENCE [LARGE SCALE GENOMIC DNA]</scope>
    <source>
        <strain evidence="1 2">PL17</strain>
    </source>
</reference>
<accession>A0A1A6DXW5</accession>
<proteinExistence type="predicted"/>
<evidence type="ECO:0000313" key="2">
    <source>
        <dbReference type="Proteomes" id="UP000091969"/>
    </source>
</evidence>
<keyword evidence="2" id="KW-1185">Reference proteome</keyword>
<gene>
    <name evidence="1" type="ORF">A9O67_00755</name>
</gene>
<dbReference type="EMBL" id="LZDH01000012">
    <property type="protein sequence ID" value="OBS31688.1"/>
    <property type="molecule type" value="Genomic_DNA"/>
</dbReference>
<evidence type="ECO:0000313" key="1">
    <source>
        <dbReference type="EMBL" id="OBS31688.1"/>
    </source>
</evidence>
<dbReference type="RefSeq" id="WP_068607039.1">
    <property type="nucleotide sequence ID" value="NZ_LZDH01000012.1"/>
</dbReference>
<sequence>MSPSPPNPSRSPAPAGWLARWRRWWGLAPREASAHDAARPSPRRRQRERVALLVREIMIRHGVLSSRYRVRVLSLDREGLQHLVLVDWLPHRVGLAAGPVPEAARLEAEVQTEARQTLGLEVRAVYWRGNPQPGGRPPRGQINGPRS</sequence>
<protein>
    <submittedName>
        <fullName evidence="1">Uncharacterized protein</fullName>
    </submittedName>
</protein>